<dbReference type="SUPFAM" id="SSF55073">
    <property type="entry name" value="Nucleotide cyclase"/>
    <property type="match status" value="1"/>
</dbReference>
<dbReference type="AlphaFoldDB" id="A0ABD4T3R9"/>
<dbReference type="InterPro" id="IPR029787">
    <property type="entry name" value="Nucleotide_cyclase"/>
</dbReference>
<dbReference type="InterPro" id="IPR050469">
    <property type="entry name" value="Diguanylate_Cyclase"/>
</dbReference>
<feature type="domain" description="GGDEF" evidence="2">
    <location>
        <begin position="153"/>
        <end position="285"/>
    </location>
</feature>
<dbReference type="PROSITE" id="PS50887">
    <property type="entry name" value="GGDEF"/>
    <property type="match status" value="1"/>
</dbReference>
<dbReference type="InterPro" id="IPR043128">
    <property type="entry name" value="Rev_trsase/Diguanyl_cyclase"/>
</dbReference>
<organism evidence="3 4">
    <name type="scientific">Lyngbya confervoides BDU141951</name>
    <dbReference type="NCBI Taxonomy" id="1574623"/>
    <lineage>
        <taxon>Bacteria</taxon>
        <taxon>Bacillati</taxon>
        <taxon>Cyanobacteriota</taxon>
        <taxon>Cyanophyceae</taxon>
        <taxon>Oscillatoriophycideae</taxon>
        <taxon>Oscillatoriales</taxon>
        <taxon>Microcoleaceae</taxon>
        <taxon>Lyngbya</taxon>
    </lineage>
</organism>
<dbReference type="CDD" id="cd01949">
    <property type="entry name" value="GGDEF"/>
    <property type="match status" value="1"/>
</dbReference>
<keyword evidence="4" id="KW-1185">Reference proteome</keyword>
<keyword evidence="3" id="KW-0548">Nucleotidyltransferase</keyword>
<dbReference type="Gene3D" id="3.30.70.270">
    <property type="match status" value="1"/>
</dbReference>
<dbReference type="SMART" id="SM00267">
    <property type="entry name" value="GGDEF"/>
    <property type="match status" value="1"/>
</dbReference>
<evidence type="ECO:0000313" key="3">
    <source>
        <dbReference type="EMBL" id="MCM1983085.1"/>
    </source>
</evidence>
<dbReference type="GO" id="GO:0052621">
    <property type="term" value="F:diguanylate cyclase activity"/>
    <property type="evidence" value="ECO:0007669"/>
    <property type="project" value="UniProtKB-EC"/>
</dbReference>
<evidence type="ECO:0000256" key="1">
    <source>
        <dbReference type="SAM" id="Phobius"/>
    </source>
</evidence>
<dbReference type="RefSeq" id="WP_166281929.1">
    <property type="nucleotide sequence ID" value="NZ_JTHE03000054.1"/>
</dbReference>
<comment type="caution">
    <text evidence="3">The sequence shown here is derived from an EMBL/GenBank/DDBJ whole genome shotgun (WGS) entry which is preliminary data.</text>
</comment>
<dbReference type="PANTHER" id="PTHR45138">
    <property type="entry name" value="REGULATORY COMPONENTS OF SENSORY TRANSDUCTION SYSTEM"/>
    <property type="match status" value="1"/>
</dbReference>
<dbReference type="EC" id="2.7.7.65" evidence="3"/>
<keyword evidence="1" id="KW-1133">Transmembrane helix</keyword>
<reference evidence="3 4" key="1">
    <citation type="journal article" date="2015" name="Genome Announc.">
        <title>Draft Genome Sequence of Filamentous Marine Cyanobacterium Lyngbya confervoides Strain BDU141951.</title>
        <authorList>
            <person name="Chandrababunaidu M.M."/>
            <person name="Sen D."/>
            <person name="Tripathy S."/>
        </authorList>
    </citation>
    <scope>NUCLEOTIDE SEQUENCE [LARGE SCALE GENOMIC DNA]</scope>
    <source>
        <strain evidence="3 4">BDU141951</strain>
    </source>
</reference>
<evidence type="ECO:0000313" key="4">
    <source>
        <dbReference type="Proteomes" id="UP000031561"/>
    </source>
</evidence>
<dbReference type="PANTHER" id="PTHR45138:SF9">
    <property type="entry name" value="DIGUANYLATE CYCLASE DGCM-RELATED"/>
    <property type="match status" value="1"/>
</dbReference>
<feature type="transmembrane region" description="Helical" evidence="1">
    <location>
        <begin position="43"/>
        <end position="60"/>
    </location>
</feature>
<keyword evidence="3" id="KW-0808">Transferase</keyword>
<dbReference type="Pfam" id="PF00990">
    <property type="entry name" value="GGDEF"/>
    <property type="match status" value="1"/>
</dbReference>
<feature type="transmembrane region" description="Helical" evidence="1">
    <location>
        <begin position="67"/>
        <end position="86"/>
    </location>
</feature>
<feature type="transmembrane region" description="Helical" evidence="1">
    <location>
        <begin position="20"/>
        <end position="37"/>
    </location>
</feature>
<gene>
    <name evidence="3" type="ORF">QQ91_0009640</name>
</gene>
<sequence length="285" mass="32472">MIGELSDQLKELLNRTPKSVLQLVCIGLVGIIGALDYWVTENFVWFTLYLLPVGISAWSLGRRFSDFIVVLSAVVWTLTAFVEPTLGWNTLLWNTLFFVIMLWTISILLSNLRVSTELEQQLLRIDPITGAINKPFFMELLQAEYSRSQRYGYPLTLASLEIDRVEQMRASCSQEDMDALLAEIADQLGLQLRSNDVVARLNDFEFGILLPHTDSDQADVVLERLKEELRTHPVLRQSPLICRFGGMTFLSMPEATEDLITQTKQLLNSLRGDDLPLRYAHQVVH</sequence>
<dbReference type="InterPro" id="IPR000160">
    <property type="entry name" value="GGDEF_dom"/>
</dbReference>
<feature type="transmembrane region" description="Helical" evidence="1">
    <location>
        <begin position="92"/>
        <end position="114"/>
    </location>
</feature>
<dbReference type="NCBIfam" id="TIGR00254">
    <property type="entry name" value="GGDEF"/>
    <property type="match status" value="1"/>
</dbReference>
<accession>A0ABD4T3R9</accession>
<name>A0ABD4T3R9_9CYAN</name>
<evidence type="ECO:0000259" key="2">
    <source>
        <dbReference type="PROSITE" id="PS50887"/>
    </source>
</evidence>
<dbReference type="EMBL" id="JTHE03000054">
    <property type="protein sequence ID" value="MCM1983085.1"/>
    <property type="molecule type" value="Genomic_DNA"/>
</dbReference>
<protein>
    <submittedName>
        <fullName evidence="3">Diguanylate cyclase</fullName>
        <ecNumber evidence="3">2.7.7.65</ecNumber>
    </submittedName>
</protein>
<dbReference type="Proteomes" id="UP000031561">
    <property type="component" value="Unassembled WGS sequence"/>
</dbReference>
<proteinExistence type="predicted"/>
<keyword evidence="1" id="KW-0472">Membrane</keyword>
<keyword evidence="1" id="KW-0812">Transmembrane</keyword>